<dbReference type="InterPro" id="IPR001810">
    <property type="entry name" value="F-box_dom"/>
</dbReference>
<dbReference type="Proteomes" id="UP000235145">
    <property type="component" value="Unassembled WGS sequence"/>
</dbReference>
<dbReference type="PROSITE" id="PS50181">
    <property type="entry name" value="FBOX"/>
    <property type="match status" value="1"/>
</dbReference>
<dbReference type="PANTHER" id="PTHR31672:SF13">
    <property type="entry name" value="F-BOX PROTEIN CPR30-LIKE"/>
    <property type="match status" value="1"/>
</dbReference>
<dbReference type="AlphaFoldDB" id="A0A9R1XUN3"/>
<dbReference type="EMBL" id="NBSK02000001">
    <property type="protein sequence ID" value="KAJ0228190.1"/>
    <property type="molecule type" value="Genomic_DNA"/>
</dbReference>
<keyword evidence="3" id="KW-1185">Reference proteome</keyword>
<dbReference type="Pfam" id="PF07734">
    <property type="entry name" value="FBA_1"/>
    <property type="match status" value="1"/>
</dbReference>
<dbReference type="PANTHER" id="PTHR31672">
    <property type="entry name" value="BNACNNG10540D PROTEIN"/>
    <property type="match status" value="1"/>
</dbReference>
<sequence length="391" mass="44953">MRPSGSRVSMEQLPEERVSIERLPEEMLAEILIRSEVRDLIRYKSVLNSWKSLISRADFIKAHLEHSYRRDSENDKIVKRRIVMSVMLYGNKRSNADNIYFDSRKRHILGSSNGLVCITPSRAEYLLINPETREVNKLKKPQIPDAGPLTYGFGYNSSKDDYKVVLGFGKGSSHTCFLIFSSKSNLWEVIGEVDYTCISRVGVLHRGALHWVAYHGSPDDKQQVILSLDLSKDKFKEIPQPDDMRYKNDVASEGTMRLGTMDGCLCVFDGMCTVKIWVMNEYNVRQSWELVWRGHKTKTEVVHHLKDIKYYRPKKRFLCHKESVVQTPDFIWAPRYIPSLVSPRVCSNLVSPHVCSTPDKKRQETSITNSRKVPKLCLVPGSSSELGNHER</sequence>
<feature type="domain" description="F-box" evidence="1">
    <location>
        <begin position="17"/>
        <end position="71"/>
    </location>
</feature>
<organism evidence="2 3">
    <name type="scientific">Lactuca sativa</name>
    <name type="common">Garden lettuce</name>
    <dbReference type="NCBI Taxonomy" id="4236"/>
    <lineage>
        <taxon>Eukaryota</taxon>
        <taxon>Viridiplantae</taxon>
        <taxon>Streptophyta</taxon>
        <taxon>Embryophyta</taxon>
        <taxon>Tracheophyta</taxon>
        <taxon>Spermatophyta</taxon>
        <taxon>Magnoliopsida</taxon>
        <taxon>eudicotyledons</taxon>
        <taxon>Gunneridae</taxon>
        <taxon>Pentapetalae</taxon>
        <taxon>asterids</taxon>
        <taxon>campanulids</taxon>
        <taxon>Asterales</taxon>
        <taxon>Asteraceae</taxon>
        <taxon>Cichorioideae</taxon>
        <taxon>Cichorieae</taxon>
        <taxon>Lactucinae</taxon>
        <taxon>Lactuca</taxon>
    </lineage>
</organism>
<reference evidence="2 3" key="1">
    <citation type="journal article" date="2017" name="Nat. Commun.">
        <title>Genome assembly with in vitro proximity ligation data and whole-genome triplication in lettuce.</title>
        <authorList>
            <person name="Reyes-Chin-Wo S."/>
            <person name="Wang Z."/>
            <person name="Yang X."/>
            <person name="Kozik A."/>
            <person name="Arikit S."/>
            <person name="Song C."/>
            <person name="Xia L."/>
            <person name="Froenicke L."/>
            <person name="Lavelle D.O."/>
            <person name="Truco M.J."/>
            <person name="Xia R."/>
            <person name="Zhu S."/>
            <person name="Xu C."/>
            <person name="Xu H."/>
            <person name="Xu X."/>
            <person name="Cox K."/>
            <person name="Korf I."/>
            <person name="Meyers B.C."/>
            <person name="Michelmore R.W."/>
        </authorList>
    </citation>
    <scope>NUCLEOTIDE SEQUENCE [LARGE SCALE GENOMIC DNA]</scope>
    <source>
        <strain evidence="3">cv. Salinas</strain>
        <tissue evidence="2">Seedlings</tissue>
    </source>
</reference>
<dbReference type="InterPro" id="IPR036047">
    <property type="entry name" value="F-box-like_dom_sf"/>
</dbReference>
<dbReference type="NCBIfam" id="TIGR01640">
    <property type="entry name" value="F_box_assoc_1"/>
    <property type="match status" value="1"/>
</dbReference>
<evidence type="ECO:0000313" key="2">
    <source>
        <dbReference type="EMBL" id="KAJ0228190.1"/>
    </source>
</evidence>
<dbReference type="InterPro" id="IPR050796">
    <property type="entry name" value="SCF_F-box_component"/>
</dbReference>
<dbReference type="SUPFAM" id="SSF81383">
    <property type="entry name" value="F-box domain"/>
    <property type="match status" value="1"/>
</dbReference>
<comment type="caution">
    <text evidence="2">The sequence shown here is derived from an EMBL/GenBank/DDBJ whole genome shotgun (WGS) entry which is preliminary data.</text>
</comment>
<dbReference type="InterPro" id="IPR017451">
    <property type="entry name" value="F-box-assoc_interact_dom"/>
</dbReference>
<protein>
    <recommendedName>
        <fullName evidence="1">F-box domain-containing protein</fullName>
    </recommendedName>
</protein>
<accession>A0A9R1XUN3</accession>
<dbReference type="InterPro" id="IPR006527">
    <property type="entry name" value="F-box-assoc_dom_typ1"/>
</dbReference>
<gene>
    <name evidence="2" type="ORF">LSAT_V11C100028050</name>
</gene>
<proteinExistence type="predicted"/>
<dbReference type="Gene3D" id="1.20.1280.50">
    <property type="match status" value="1"/>
</dbReference>
<name>A0A9R1XUN3_LACSA</name>
<evidence type="ECO:0000313" key="3">
    <source>
        <dbReference type="Proteomes" id="UP000235145"/>
    </source>
</evidence>
<evidence type="ECO:0000259" key="1">
    <source>
        <dbReference type="PROSITE" id="PS50181"/>
    </source>
</evidence>